<keyword evidence="3" id="KW-1185">Reference proteome</keyword>
<evidence type="ECO:0000313" key="3">
    <source>
        <dbReference type="Proteomes" id="UP000887578"/>
    </source>
</evidence>
<accession>A0A914PFP0</accession>
<dbReference type="Proteomes" id="UP000887578">
    <property type="component" value="Unplaced"/>
</dbReference>
<reference evidence="4" key="1">
    <citation type="submission" date="2022-11" db="UniProtKB">
        <authorList>
            <consortium name="WormBaseParasite"/>
        </authorList>
    </citation>
    <scope>IDENTIFICATION</scope>
</reference>
<evidence type="ECO:0000313" key="4">
    <source>
        <dbReference type="WBParaSite" id="PDA_v2.g16528.t1"/>
    </source>
</evidence>
<evidence type="ECO:0000256" key="1">
    <source>
        <dbReference type="SAM" id="Coils"/>
    </source>
</evidence>
<name>A0A914PFP0_9BILA</name>
<feature type="coiled-coil region" evidence="1">
    <location>
        <begin position="49"/>
        <end position="455"/>
    </location>
</feature>
<organism evidence="3 4">
    <name type="scientific">Panagrolaimus davidi</name>
    <dbReference type="NCBI Taxonomy" id="227884"/>
    <lineage>
        <taxon>Eukaryota</taxon>
        <taxon>Metazoa</taxon>
        <taxon>Ecdysozoa</taxon>
        <taxon>Nematoda</taxon>
        <taxon>Chromadorea</taxon>
        <taxon>Rhabditida</taxon>
        <taxon>Tylenchina</taxon>
        <taxon>Panagrolaimomorpha</taxon>
        <taxon>Panagrolaimoidea</taxon>
        <taxon>Panagrolaimidae</taxon>
        <taxon>Panagrolaimus</taxon>
    </lineage>
</organism>
<protein>
    <submittedName>
        <fullName evidence="4">Uncharacterized protein</fullName>
    </submittedName>
</protein>
<feature type="region of interest" description="Disordered" evidence="2">
    <location>
        <begin position="1"/>
        <end position="23"/>
    </location>
</feature>
<dbReference type="WBParaSite" id="PDA_v2.g16528.t1">
    <property type="protein sequence ID" value="PDA_v2.g16528.t1"/>
    <property type="gene ID" value="PDA_v2.g16528"/>
</dbReference>
<sequence length="702" mass="82384">MKRRNPFDDEEEEDSSVEEHSRRSNFFENLVKNENLVLDVMSTSTSTDYTKLNERYADLEVKYGQAMSQIAIFEQTAYENELFVNRITEDRDSAIKRADEAEAEKERAQKKAADIELLNKDLGNDVIEFQSIIAQMKKDKLDLEERINGLQNELQNERKNFETEKSLFNDERKVASERIISLQKELTDLENAAEEKSNEENSKLFAKIDNLKNQLKQERISAIQERENCMNEYESIEAAHKRMITEKEGLQKQLENLQESSNAKIAELNRITEDRDSAIKRADEAEAEKERAQKKAADIELLNKDLGNDVIKFQSIIAQMKKYKLDLEERINGLQNELQNEKENLETEKFFFADERKVANERIINLQKELTDLKNAAEEKSNEENSKLFAKIDNLENQLEQEKISAVQERENYMNEYESIEAAHKRMITEKEGLQKQLENLQESSNAKIAELEESVINRAKEMFNEWKKEKSIKKKKRQAESSDFKETAVKNEDYEMKDDEMQNQNEPRWMFVSKAECLDIYNSNHDKIKNFLQQYYSRLFNHVELMLPEEKMNKEKLAEAQAVVLWFWRPENDAQKELVITAAKKKLNERRSAARAQAYKYCTNDRSVAFTSDGKEFYYSLRKCGTWKPVADKECKRIKKFRRTHHSSFGIPSEYASSEYILIVQDCPEEGQKIHKMLPSGYIECIFKKAGHEKKSPKQKE</sequence>
<evidence type="ECO:0000256" key="2">
    <source>
        <dbReference type="SAM" id="MobiDB-lite"/>
    </source>
</evidence>
<keyword evidence="1" id="KW-0175">Coiled coil</keyword>
<dbReference type="AlphaFoldDB" id="A0A914PFP0"/>
<proteinExistence type="predicted"/>